<name>A0A4C1YID4_EUMVA</name>
<accession>A0A4C1YID4</accession>
<keyword evidence="3" id="KW-1185">Reference proteome</keyword>
<dbReference type="EMBL" id="BGZK01001213">
    <property type="protein sequence ID" value="GBP74572.1"/>
    <property type="molecule type" value="Genomic_DNA"/>
</dbReference>
<sequence length="91" mass="10072">MALARDCTEMPHLLARPAGRNGWILQSCRRFEMLYVGCVLEAEVDIGVLRLRSDNSALHEVDSRIGLRTKPESGQTAEPEFESETGPRSGS</sequence>
<evidence type="ECO:0000256" key="1">
    <source>
        <dbReference type="SAM" id="MobiDB-lite"/>
    </source>
</evidence>
<gene>
    <name evidence="2" type="ORF">EVAR_39975_1</name>
</gene>
<organism evidence="2 3">
    <name type="scientific">Eumeta variegata</name>
    <name type="common">Bagworm moth</name>
    <name type="synonym">Eumeta japonica</name>
    <dbReference type="NCBI Taxonomy" id="151549"/>
    <lineage>
        <taxon>Eukaryota</taxon>
        <taxon>Metazoa</taxon>
        <taxon>Ecdysozoa</taxon>
        <taxon>Arthropoda</taxon>
        <taxon>Hexapoda</taxon>
        <taxon>Insecta</taxon>
        <taxon>Pterygota</taxon>
        <taxon>Neoptera</taxon>
        <taxon>Endopterygota</taxon>
        <taxon>Lepidoptera</taxon>
        <taxon>Glossata</taxon>
        <taxon>Ditrysia</taxon>
        <taxon>Tineoidea</taxon>
        <taxon>Psychidae</taxon>
        <taxon>Oiketicinae</taxon>
        <taxon>Eumeta</taxon>
    </lineage>
</organism>
<comment type="caution">
    <text evidence="2">The sequence shown here is derived from an EMBL/GenBank/DDBJ whole genome shotgun (WGS) entry which is preliminary data.</text>
</comment>
<protein>
    <submittedName>
        <fullName evidence="2">Uncharacterized protein</fullName>
    </submittedName>
</protein>
<evidence type="ECO:0000313" key="2">
    <source>
        <dbReference type="EMBL" id="GBP74572.1"/>
    </source>
</evidence>
<dbReference type="AlphaFoldDB" id="A0A4C1YID4"/>
<proteinExistence type="predicted"/>
<feature type="region of interest" description="Disordered" evidence="1">
    <location>
        <begin position="64"/>
        <end position="91"/>
    </location>
</feature>
<reference evidence="2 3" key="1">
    <citation type="journal article" date="2019" name="Commun. Biol.">
        <title>The bagworm genome reveals a unique fibroin gene that provides high tensile strength.</title>
        <authorList>
            <person name="Kono N."/>
            <person name="Nakamura H."/>
            <person name="Ohtoshi R."/>
            <person name="Tomita M."/>
            <person name="Numata K."/>
            <person name="Arakawa K."/>
        </authorList>
    </citation>
    <scope>NUCLEOTIDE SEQUENCE [LARGE SCALE GENOMIC DNA]</scope>
</reference>
<evidence type="ECO:0000313" key="3">
    <source>
        <dbReference type="Proteomes" id="UP000299102"/>
    </source>
</evidence>
<dbReference type="Proteomes" id="UP000299102">
    <property type="component" value="Unassembled WGS sequence"/>
</dbReference>